<evidence type="ECO:0000259" key="4">
    <source>
        <dbReference type="Pfam" id="PF00849"/>
    </source>
</evidence>
<organism evidence="5 6">
    <name type="scientific">Bulleidia extructa W1219</name>
    <dbReference type="NCBI Taxonomy" id="679192"/>
    <lineage>
        <taxon>Bacteria</taxon>
        <taxon>Bacillati</taxon>
        <taxon>Bacillota</taxon>
        <taxon>Erysipelotrichia</taxon>
        <taxon>Erysipelotrichales</taxon>
        <taxon>Erysipelotrichaceae</taxon>
        <taxon>Bulleidia</taxon>
    </lineage>
</organism>
<dbReference type="GO" id="GO:0006396">
    <property type="term" value="P:RNA processing"/>
    <property type="evidence" value="ECO:0007669"/>
    <property type="project" value="UniProtKB-ARBA"/>
</dbReference>
<dbReference type="InterPro" id="IPR020103">
    <property type="entry name" value="PsdUridine_synth_cat_dom_sf"/>
</dbReference>
<keyword evidence="6" id="KW-1185">Reference proteome</keyword>
<dbReference type="STRING" id="679192.HMPREF9013_1266"/>
<name>D2MPF1_9FIRM</name>
<dbReference type="AlphaFoldDB" id="D2MPF1"/>
<dbReference type="InterPro" id="IPR050188">
    <property type="entry name" value="RluA_PseudoU_synthase"/>
</dbReference>
<dbReference type="SUPFAM" id="SSF55120">
    <property type="entry name" value="Pseudouridine synthase"/>
    <property type="match status" value="1"/>
</dbReference>
<protein>
    <recommendedName>
        <fullName evidence="2">RNA pseudouridylate synthase</fullName>
    </recommendedName>
    <alternativeName>
        <fullName evidence="3">RNA-uridine isomerase</fullName>
    </alternativeName>
</protein>
<sequence>MAETIKIIYEDNHLLVVEKPVNVLSQADNSQEDDMVSRLKKLIKIRDQKPGQVFIGLVHRLDRPVGGLMVFAKTSKGASRLSDSIRCHTFKKIYLAIVDSVSLPQEGTLEDYLYKDSQKNRVFVVDAKKGKLARLHYQVLAKKRGKSLVRIVLETGRPHQIRVQFASRNWPLVNDQRYHPHPNRGSICLFAYQLSFPHPTKREEISFQLYPKTSGIWSLFQEKLQ</sequence>
<gene>
    <name evidence="5" type="ORF">HMPREF9013_1266</name>
</gene>
<dbReference type="Pfam" id="PF00849">
    <property type="entry name" value="PseudoU_synth_2"/>
    <property type="match status" value="1"/>
</dbReference>
<reference evidence="6" key="1">
    <citation type="submission" date="2009-12" db="EMBL/GenBank/DDBJ databases">
        <title>Sequence of Clostridiales genomosp. BVAB3 str. UPII9-5.</title>
        <authorList>
            <person name="Madupu R."/>
            <person name="Durkin A.S."/>
            <person name="Torralba M."/>
            <person name="Methe B."/>
            <person name="Sutton G.G."/>
            <person name="Strausberg R.L."/>
            <person name="Nelson K.E."/>
        </authorList>
    </citation>
    <scope>NUCLEOTIDE SEQUENCE [LARGE SCALE GENOMIC DNA]</scope>
    <source>
        <strain evidence="6">W1219</strain>
    </source>
</reference>
<accession>D2MPF1</accession>
<evidence type="ECO:0000313" key="6">
    <source>
        <dbReference type="Proteomes" id="UP000005017"/>
    </source>
</evidence>
<dbReference type="GO" id="GO:0003723">
    <property type="term" value="F:RNA binding"/>
    <property type="evidence" value="ECO:0007669"/>
    <property type="project" value="InterPro"/>
</dbReference>
<comment type="catalytic activity">
    <reaction evidence="1">
        <text>a uridine in RNA = a pseudouridine in RNA</text>
        <dbReference type="Rhea" id="RHEA:48348"/>
        <dbReference type="Rhea" id="RHEA-COMP:12068"/>
        <dbReference type="Rhea" id="RHEA-COMP:12069"/>
        <dbReference type="ChEBI" id="CHEBI:65314"/>
        <dbReference type="ChEBI" id="CHEBI:65315"/>
    </reaction>
</comment>
<feature type="domain" description="Pseudouridine synthase RsuA/RluA-like" evidence="4">
    <location>
        <begin position="13"/>
        <end position="167"/>
    </location>
</feature>
<dbReference type="Gene3D" id="3.30.2350.10">
    <property type="entry name" value="Pseudouridine synthase"/>
    <property type="match status" value="1"/>
</dbReference>
<dbReference type="GO" id="GO:0009982">
    <property type="term" value="F:pseudouridine synthase activity"/>
    <property type="evidence" value="ECO:0007669"/>
    <property type="project" value="InterPro"/>
</dbReference>
<evidence type="ECO:0000256" key="2">
    <source>
        <dbReference type="ARBA" id="ARBA00031870"/>
    </source>
</evidence>
<dbReference type="InterPro" id="IPR006145">
    <property type="entry name" value="PsdUridine_synth_RsuA/RluA"/>
</dbReference>
<dbReference type="CDD" id="cd02869">
    <property type="entry name" value="PseudoU_synth_RluA_like"/>
    <property type="match status" value="1"/>
</dbReference>
<dbReference type="Proteomes" id="UP000005017">
    <property type="component" value="Unassembled WGS sequence"/>
</dbReference>
<dbReference type="EMBL" id="ADFR01000009">
    <property type="protein sequence ID" value="EFC05563.1"/>
    <property type="molecule type" value="Genomic_DNA"/>
</dbReference>
<evidence type="ECO:0000256" key="1">
    <source>
        <dbReference type="ARBA" id="ARBA00000073"/>
    </source>
</evidence>
<dbReference type="eggNOG" id="COG0564">
    <property type="taxonomic scope" value="Bacteria"/>
</dbReference>
<dbReference type="GO" id="GO:0140098">
    <property type="term" value="F:catalytic activity, acting on RNA"/>
    <property type="evidence" value="ECO:0007669"/>
    <property type="project" value="UniProtKB-ARBA"/>
</dbReference>
<comment type="caution">
    <text evidence="5">The sequence shown here is derived from an EMBL/GenBank/DDBJ whole genome shotgun (WGS) entry which is preliminary data.</text>
</comment>
<evidence type="ECO:0000313" key="5">
    <source>
        <dbReference type="EMBL" id="EFC05563.1"/>
    </source>
</evidence>
<dbReference type="RefSeq" id="WP_006627264.1">
    <property type="nucleotide sequence ID" value="NZ_ADFR01000009.1"/>
</dbReference>
<proteinExistence type="predicted"/>
<dbReference type="OrthoDB" id="9773999at2"/>
<evidence type="ECO:0000256" key="3">
    <source>
        <dbReference type="ARBA" id="ARBA00033164"/>
    </source>
</evidence>
<dbReference type="PANTHER" id="PTHR21600">
    <property type="entry name" value="MITOCHONDRIAL RNA PSEUDOURIDINE SYNTHASE"/>
    <property type="match status" value="1"/>
</dbReference>
<dbReference type="GO" id="GO:0001522">
    <property type="term" value="P:pseudouridine synthesis"/>
    <property type="evidence" value="ECO:0007669"/>
    <property type="project" value="InterPro"/>
</dbReference>
<keyword evidence="5" id="KW-0413">Isomerase</keyword>